<dbReference type="AlphaFoldDB" id="A0A4Z2FEL0"/>
<feature type="compositionally biased region" description="Low complexity" evidence="1">
    <location>
        <begin position="60"/>
        <end position="71"/>
    </location>
</feature>
<feature type="region of interest" description="Disordered" evidence="1">
    <location>
        <begin position="52"/>
        <end position="150"/>
    </location>
</feature>
<proteinExistence type="predicted"/>
<name>A0A4Z2FEL0_9TELE</name>
<organism evidence="2 3">
    <name type="scientific">Liparis tanakae</name>
    <name type="common">Tanaka's snailfish</name>
    <dbReference type="NCBI Taxonomy" id="230148"/>
    <lineage>
        <taxon>Eukaryota</taxon>
        <taxon>Metazoa</taxon>
        <taxon>Chordata</taxon>
        <taxon>Craniata</taxon>
        <taxon>Vertebrata</taxon>
        <taxon>Euteleostomi</taxon>
        <taxon>Actinopterygii</taxon>
        <taxon>Neopterygii</taxon>
        <taxon>Teleostei</taxon>
        <taxon>Neoteleostei</taxon>
        <taxon>Acanthomorphata</taxon>
        <taxon>Eupercaria</taxon>
        <taxon>Perciformes</taxon>
        <taxon>Cottioidei</taxon>
        <taxon>Cottales</taxon>
        <taxon>Liparidae</taxon>
        <taxon>Liparis</taxon>
    </lineage>
</organism>
<evidence type="ECO:0000313" key="3">
    <source>
        <dbReference type="Proteomes" id="UP000314294"/>
    </source>
</evidence>
<comment type="caution">
    <text evidence="2">The sequence shown here is derived from an EMBL/GenBank/DDBJ whole genome shotgun (WGS) entry which is preliminary data.</text>
</comment>
<protein>
    <submittedName>
        <fullName evidence="2">Uncharacterized protein</fullName>
    </submittedName>
</protein>
<evidence type="ECO:0000256" key="1">
    <source>
        <dbReference type="SAM" id="MobiDB-lite"/>
    </source>
</evidence>
<dbReference type="EMBL" id="SRLO01001260">
    <property type="protein sequence ID" value="TNN39647.1"/>
    <property type="molecule type" value="Genomic_DNA"/>
</dbReference>
<reference evidence="2 3" key="1">
    <citation type="submission" date="2019-03" db="EMBL/GenBank/DDBJ databases">
        <title>First draft genome of Liparis tanakae, snailfish: a comprehensive survey of snailfish specific genes.</title>
        <authorList>
            <person name="Kim W."/>
            <person name="Song I."/>
            <person name="Jeong J.-H."/>
            <person name="Kim D."/>
            <person name="Kim S."/>
            <person name="Ryu S."/>
            <person name="Song J.Y."/>
            <person name="Lee S.K."/>
        </authorList>
    </citation>
    <scope>NUCLEOTIDE SEQUENCE [LARGE SCALE GENOMIC DNA]</scope>
    <source>
        <tissue evidence="2">Muscle</tissue>
    </source>
</reference>
<evidence type="ECO:0000313" key="2">
    <source>
        <dbReference type="EMBL" id="TNN39647.1"/>
    </source>
</evidence>
<accession>A0A4Z2FEL0</accession>
<keyword evidence="3" id="KW-1185">Reference proteome</keyword>
<sequence>MAEYVPTGEVKRTGSQAAVCVAVPSAALSEGGTPPCRLPDERASFSRAQLLHRGRRQGVSSDSLASSSSSSPGPVGCLFSSTSPATEKVEQGQRVSLGAEVRQMSPNSPADSTEADANKGGSSTERLAVAVPPPRHSQHDKQDDEDEDDT</sequence>
<gene>
    <name evidence="2" type="ORF">EYF80_050178</name>
</gene>
<dbReference type="Proteomes" id="UP000314294">
    <property type="component" value="Unassembled WGS sequence"/>
</dbReference>